<accession>A0A1J5SDZ2</accession>
<dbReference type="InterPro" id="IPR003121">
    <property type="entry name" value="SWIB_MDM2_domain"/>
</dbReference>
<dbReference type="Gene3D" id="1.10.245.10">
    <property type="entry name" value="SWIB/MDM2 domain"/>
    <property type="match status" value="1"/>
</dbReference>
<feature type="domain" description="DM2" evidence="1">
    <location>
        <begin position="12"/>
        <end position="89"/>
    </location>
</feature>
<reference evidence="2" key="1">
    <citation type="submission" date="2016-10" db="EMBL/GenBank/DDBJ databases">
        <title>Sequence of Gallionella enrichment culture.</title>
        <authorList>
            <person name="Poehlein A."/>
            <person name="Muehling M."/>
            <person name="Daniel R."/>
        </authorList>
    </citation>
    <scope>NUCLEOTIDE SEQUENCE</scope>
</reference>
<dbReference type="SMART" id="SM00151">
    <property type="entry name" value="SWIB"/>
    <property type="match status" value="1"/>
</dbReference>
<evidence type="ECO:0000313" key="2">
    <source>
        <dbReference type="EMBL" id="OIR06498.1"/>
    </source>
</evidence>
<sequence length="89" mass="9788">MAKKSARKPNAQFMKPVQPDAALAAVVGSKPLPRTDLTKKLWDYIKKNGLQDKKDKKMINADAALKAVFNGKSKVSMFEMTKLVSGHVS</sequence>
<organism evidence="2">
    <name type="scientific">mine drainage metagenome</name>
    <dbReference type="NCBI Taxonomy" id="410659"/>
    <lineage>
        <taxon>unclassified sequences</taxon>
        <taxon>metagenomes</taxon>
        <taxon>ecological metagenomes</taxon>
    </lineage>
</organism>
<evidence type="ECO:0000259" key="1">
    <source>
        <dbReference type="PROSITE" id="PS51925"/>
    </source>
</evidence>
<comment type="caution">
    <text evidence="2">The sequence shown here is derived from an EMBL/GenBank/DDBJ whole genome shotgun (WGS) entry which is preliminary data.</text>
</comment>
<dbReference type="InterPro" id="IPR036885">
    <property type="entry name" value="SWIB_MDM2_dom_sf"/>
</dbReference>
<gene>
    <name evidence="2" type="ORF">GALL_114150</name>
</gene>
<protein>
    <submittedName>
        <fullName evidence="2">DNA topoisomerase I/SWI domain fusion protein</fullName>
    </submittedName>
</protein>
<name>A0A1J5SDZ2_9ZZZZ</name>
<dbReference type="PROSITE" id="PS51925">
    <property type="entry name" value="SWIB_MDM2"/>
    <property type="match status" value="1"/>
</dbReference>
<dbReference type="SUPFAM" id="SSF47592">
    <property type="entry name" value="SWIB/MDM2 domain"/>
    <property type="match status" value="1"/>
</dbReference>
<dbReference type="PANTHER" id="PTHR13844">
    <property type="entry name" value="SWI/SNF-RELATED MATRIX-ASSOCIATED ACTIN-DEPENDENT REGULATOR OF CHROMATIN SUBFAMILY D"/>
    <property type="match status" value="1"/>
</dbReference>
<dbReference type="AlphaFoldDB" id="A0A1J5SDZ2"/>
<dbReference type="Pfam" id="PF02201">
    <property type="entry name" value="SWIB"/>
    <property type="match status" value="1"/>
</dbReference>
<dbReference type="GO" id="GO:0016853">
    <property type="term" value="F:isomerase activity"/>
    <property type="evidence" value="ECO:0007669"/>
    <property type="project" value="UniProtKB-KW"/>
</dbReference>
<keyword evidence="2" id="KW-0413">Isomerase</keyword>
<dbReference type="EMBL" id="MLJW01000043">
    <property type="protein sequence ID" value="OIR06498.1"/>
    <property type="molecule type" value="Genomic_DNA"/>
</dbReference>
<dbReference type="InterPro" id="IPR019835">
    <property type="entry name" value="SWIB_domain"/>
</dbReference>
<proteinExistence type="predicted"/>
<dbReference type="CDD" id="cd10567">
    <property type="entry name" value="SWIB-MDM2_like"/>
    <property type="match status" value="1"/>
</dbReference>